<dbReference type="SUPFAM" id="SSF48371">
    <property type="entry name" value="ARM repeat"/>
    <property type="match status" value="1"/>
</dbReference>
<dbReference type="InterPro" id="IPR016024">
    <property type="entry name" value="ARM-type_fold"/>
</dbReference>
<gene>
    <name evidence="1" type="ORF">M4V62_00165</name>
</gene>
<protein>
    <submittedName>
        <fullName evidence="1">HEAT repeat domain-containing protein</fullName>
    </submittedName>
</protein>
<dbReference type="EMBL" id="CP097289">
    <property type="protein sequence ID" value="UQT53620.1"/>
    <property type="molecule type" value="Genomic_DNA"/>
</dbReference>
<dbReference type="SMART" id="SM00567">
    <property type="entry name" value="EZ_HEAT"/>
    <property type="match status" value="7"/>
</dbReference>
<dbReference type="PANTHER" id="PTHR12697:SF38">
    <property type="entry name" value="PBS LYASE HEAT DOMAIN PROTEIN REPEAT-CONTAINING PROTEIN"/>
    <property type="match status" value="1"/>
</dbReference>
<evidence type="ECO:0000313" key="2">
    <source>
        <dbReference type="Proteomes" id="UP000829992"/>
    </source>
</evidence>
<dbReference type="Pfam" id="PF13646">
    <property type="entry name" value="HEAT_2"/>
    <property type="match status" value="2"/>
</dbReference>
<dbReference type="Gene3D" id="1.25.10.10">
    <property type="entry name" value="Leucine-rich Repeat Variant"/>
    <property type="match status" value="3"/>
</dbReference>
<accession>A0ABY4PKG5</accession>
<organism evidence="1 2">
    <name type="scientific">Streptomyces durmitorensis</name>
    <dbReference type="NCBI Taxonomy" id="319947"/>
    <lineage>
        <taxon>Bacteria</taxon>
        <taxon>Bacillati</taxon>
        <taxon>Actinomycetota</taxon>
        <taxon>Actinomycetes</taxon>
        <taxon>Kitasatosporales</taxon>
        <taxon>Streptomycetaceae</taxon>
        <taxon>Streptomyces</taxon>
    </lineage>
</organism>
<evidence type="ECO:0000313" key="1">
    <source>
        <dbReference type="EMBL" id="UQT53620.1"/>
    </source>
</evidence>
<proteinExistence type="predicted"/>
<keyword evidence="2" id="KW-1185">Reference proteome</keyword>
<name>A0ABY4PKG5_9ACTN</name>
<dbReference type="Proteomes" id="UP000829992">
    <property type="component" value="Chromosome"/>
</dbReference>
<reference evidence="1 2" key="1">
    <citation type="submission" date="2022-05" db="EMBL/GenBank/DDBJ databases">
        <authorList>
            <person name="Zhou X."/>
            <person name="Li K."/>
            <person name="Man Y."/>
        </authorList>
    </citation>
    <scope>NUCLEOTIDE SEQUENCE [LARGE SCALE GENOMIC DNA]</scope>
    <source>
        <strain evidence="1 2">MS405</strain>
    </source>
</reference>
<dbReference type="PANTHER" id="PTHR12697">
    <property type="entry name" value="PBS LYASE HEAT-LIKE PROTEIN"/>
    <property type="match status" value="1"/>
</dbReference>
<dbReference type="InterPro" id="IPR011989">
    <property type="entry name" value="ARM-like"/>
</dbReference>
<dbReference type="InterPro" id="IPR004155">
    <property type="entry name" value="PBS_lyase_HEAT"/>
</dbReference>
<sequence length="374" mass="38020">MAAVCDRVAEAPGLFGVDAPGQDAYVALLRHHLREAAAPTVRRAAARALAACAEAGAKAALLEALGDARIGDAVPDLLAGLHKPPLREVLALLADTDRPPSQRGNAARALGAARYAAAVPSLLAALADDTAPTAVRTSVADALGALRLLAGAAPLAALAKDEEQPGTVRARAVRALGLIGAPDTLPVVLACARSPHEAIRGRAVTALGGFPVLAAARALEEVVAHGSEPDVARAAVRALGRIGAPGLPILVRLADDVSKDVADQLVAALAARPETEATAALGRLAAAAPPTQGAASAALSERGTPDCVEPLAALLDADVHPHTREAAVRGLLRINTDEAHERVLAHCLTAAHLYGWHVEALDVIAEAREVRLGL</sequence>
<dbReference type="RefSeq" id="WP_249585118.1">
    <property type="nucleotide sequence ID" value="NZ_BAAAQL010000039.1"/>
</dbReference>